<reference evidence="1" key="2">
    <citation type="journal article" date="2021" name="PeerJ">
        <title>Extensive microbial diversity within the chicken gut microbiome revealed by metagenomics and culture.</title>
        <authorList>
            <person name="Gilroy R."/>
            <person name="Ravi A."/>
            <person name="Getino M."/>
            <person name="Pursley I."/>
            <person name="Horton D.L."/>
            <person name="Alikhan N.F."/>
            <person name="Baker D."/>
            <person name="Gharbi K."/>
            <person name="Hall N."/>
            <person name="Watson M."/>
            <person name="Adriaenssens E.M."/>
            <person name="Foster-Nyarko E."/>
            <person name="Jarju S."/>
            <person name="Secka A."/>
            <person name="Antonio M."/>
            <person name="Oren A."/>
            <person name="Chaudhuri R.R."/>
            <person name="La Ragione R."/>
            <person name="Hildebrand F."/>
            <person name="Pallen M.J."/>
        </authorList>
    </citation>
    <scope>NUCLEOTIDE SEQUENCE</scope>
    <source>
        <strain evidence="1">CHK191-8634</strain>
    </source>
</reference>
<evidence type="ECO:0000313" key="1">
    <source>
        <dbReference type="EMBL" id="HIU42757.1"/>
    </source>
</evidence>
<evidence type="ECO:0000313" key="2">
    <source>
        <dbReference type="Proteomes" id="UP000824073"/>
    </source>
</evidence>
<name>A0A9D1IV81_9CLOT</name>
<accession>A0A9D1IV81</accession>
<dbReference type="EMBL" id="DVMR01000008">
    <property type="protein sequence ID" value="HIU42757.1"/>
    <property type="molecule type" value="Genomic_DNA"/>
</dbReference>
<gene>
    <name evidence="1" type="ORF">IAB67_00480</name>
</gene>
<reference evidence="1" key="1">
    <citation type="submission" date="2020-10" db="EMBL/GenBank/DDBJ databases">
        <authorList>
            <person name="Gilroy R."/>
        </authorList>
    </citation>
    <scope>NUCLEOTIDE SEQUENCE</scope>
    <source>
        <strain evidence="1">CHK191-8634</strain>
    </source>
</reference>
<proteinExistence type="predicted"/>
<protein>
    <submittedName>
        <fullName evidence="1">Uncharacterized protein</fullName>
    </submittedName>
</protein>
<comment type="caution">
    <text evidence="1">The sequence shown here is derived from an EMBL/GenBank/DDBJ whole genome shotgun (WGS) entry which is preliminary data.</text>
</comment>
<dbReference type="AlphaFoldDB" id="A0A9D1IV81"/>
<dbReference type="Proteomes" id="UP000824073">
    <property type="component" value="Unassembled WGS sequence"/>
</dbReference>
<sequence>MNELAAGVRTLSLAGTCKNAGKTTVLGTLIGPPAQSAGLALTSIGRDGESRDIVTDTPKPPIYVGRGALIATAEGLLPLCDTTREIAAVTDVRTPMGQVVVFRTMSDGYVQLGGPSMNEQLSRLRELFFELGARRVIIDGAAGRRSLCSRAVADGVILCTGASLHRDIDTVVAETAHVCDLLTLPGLGEELPMLPGERFVLRRSDGVCMALDGSELARELKKAGGAGVLAVAGAVTDSVVMALVRSGLDLGHLTLAAGDASQFLLSRGPLADWRRKGGKAAVAHTAVLTAVTVNPVSAYGWRFDGQELLEKMTAAVTAPVFDVMREANE</sequence>
<organism evidence="1 2">
    <name type="scientific">Candidatus Ventrousia excrementavium</name>
    <dbReference type="NCBI Taxonomy" id="2840961"/>
    <lineage>
        <taxon>Bacteria</taxon>
        <taxon>Bacillati</taxon>
        <taxon>Bacillota</taxon>
        <taxon>Clostridia</taxon>
        <taxon>Eubacteriales</taxon>
        <taxon>Clostridiaceae</taxon>
        <taxon>Clostridiaceae incertae sedis</taxon>
        <taxon>Candidatus Ventrousia</taxon>
    </lineage>
</organism>